<dbReference type="SUPFAM" id="SSF48557">
    <property type="entry name" value="L-aspartase-like"/>
    <property type="match status" value="1"/>
</dbReference>
<gene>
    <name evidence="4" type="ORF">Slin15195_G111860</name>
</gene>
<evidence type="ECO:0000256" key="3">
    <source>
        <dbReference type="SAM" id="MobiDB-lite"/>
    </source>
</evidence>
<dbReference type="Gene3D" id="1.10.274.20">
    <property type="entry name" value="Phenylalanine ammonia-lyase 1, domain 3"/>
    <property type="match status" value="1"/>
</dbReference>
<dbReference type="InterPro" id="IPR001106">
    <property type="entry name" value="Aromatic_Lyase"/>
</dbReference>
<evidence type="ECO:0000313" key="5">
    <source>
        <dbReference type="Proteomes" id="UP001056384"/>
    </source>
</evidence>
<dbReference type="Proteomes" id="UP001056384">
    <property type="component" value="Chromosome 10"/>
</dbReference>
<dbReference type="InterPro" id="IPR023144">
    <property type="entry name" value="Phe_NH3-lyase_shielding_dom_sf"/>
</dbReference>
<dbReference type="Pfam" id="PF00221">
    <property type="entry name" value="Lyase_aromatic"/>
    <property type="match status" value="1"/>
</dbReference>
<comment type="similarity">
    <text evidence="1 2">Belongs to the PAL/histidase family.</text>
</comment>
<dbReference type="GO" id="GO:0016841">
    <property type="term" value="F:ammonia-lyase activity"/>
    <property type="evidence" value="ECO:0007669"/>
    <property type="project" value="InterPro"/>
</dbReference>
<sequence length="736" mass="79930">MDGYTNGTHANGESNGISNGHTSGDTHSIDNKPLGHETSDLTAESAPFGEHIAWVARHQELLDKCIHGRDKETIVTISGENLTLAELVAVSNHRVPAQPSAEEEVIQRIDASVQFLDDELRAGKPVYGISTGFGGSADTRTNKFADLQKALLQHHHVGVLIPSDLGRDDDVLDHLPKHRLPRNVVRGAMLARAHSLMRGHSAVRRTVIADLLKLLNLDFVPVVPLRGSISASGDLTPLSYIAGALEGNPGIYLDCRLEAGGRKTLNAREALQLAGIDPTVLGPKEGLGIMNGTTVSIAFATIALHETQHLALLTQALTGMCCEALLGSVDNYHPFIAMSHPHSGHLESAANVTRYLQESKFAGSHHSGSRTDGLYQDRYALRTASQWLGPYIEDLSLATTQLETELNSTTDNPLIDAAAHRIHHGGNFQATAVTSSTEKTRLALQNFGKLLFAQNGEVINPTLNGVLPPNLSFDDPSLSFAFKGVEINMASYMSELAFLTNPVGSHVQSAEMGNQSVNSLALISSRYTMEAVEVVSLMGAAHLYTLCQALDLQALRVEYMQLMRDQMLTEFRKVFDSKVMDQVLEVSMLAVQSGLIQAKTKDLEQQARHVADCVSMKVMTFVDQTDSVLGLKDMHTRTAAIVVSAISRARRRFAMEQSTERYLGTGSKALYRFVRTTLGVPLHRGLVEHATYDSASPEGITVPSEHRELIGTQIGVIYAAIRSGKMHQVVLGSLMR</sequence>
<evidence type="ECO:0000256" key="2">
    <source>
        <dbReference type="RuleBase" id="RU003954"/>
    </source>
</evidence>
<dbReference type="InterPro" id="IPR005922">
    <property type="entry name" value="Phe_NH3-lyase"/>
</dbReference>
<protein>
    <submittedName>
        <fullName evidence="4">Aromatic amino acid lyase, L-Aspartase, phenylalanine/histidine ammonia-lyase, active</fullName>
    </submittedName>
</protein>
<dbReference type="GO" id="GO:0006559">
    <property type="term" value="P:L-phenylalanine catabolic process"/>
    <property type="evidence" value="ECO:0007669"/>
    <property type="project" value="InterPro"/>
</dbReference>
<dbReference type="InterPro" id="IPR022313">
    <property type="entry name" value="Phe/His_NH3-lyase_AS"/>
</dbReference>
<dbReference type="Gene3D" id="1.10.275.10">
    <property type="entry name" value="Fumarase/aspartase (N-terminal domain)"/>
    <property type="match status" value="1"/>
</dbReference>
<organism evidence="4 5">
    <name type="scientific">Septoria linicola</name>
    <dbReference type="NCBI Taxonomy" id="215465"/>
    <lineage>
        <taxon>Eukaryota</taxon>
        <taxon>Fungi</taxon>
        <taxon>Dikarya</taxon>
        <taxon>Ascomycota</taxon>
        <taxon>Pezizomycotina</taxon>
        <taxon>Dothideomycetes</taxon>
        <taxon>Dothideomycetidae</taxon>
        <taxon>Mycosphaerellales</taxon>
        <taxon>Mycosphaerellaceae</taxon>
        <taxon>Septoria</taxon>
    </lineage>
</organism>
<evidence type="ECO:0000313" key="4">
    <source>
        <dbReference type="EMBL" id="USW57867.1"/>
    </source>
</evidence>
<feature type="compositionally biased region" description="Basic and acidic residues" evidence="3">
    <location>
        <begin position="27"/>
        <end position="39"/>
    </location>
</feature>
<dbReference type="CDD" id="cd00332">
    <property type="entry name" value="PAL-HAL"/>
    <property type="match status" value="1"/>
</dbReference>
<evidence type="ECO:0000256" key="1">
    <source>
        <dbReference type="ARBA" id="ARBA00007238"/>
    </source>
</evidence>
<dbReference type="Gene3D" id="1.20.200.10">
    <property type="entry name" value="Fumarase/aspartase (Central domain)"/>
    <property type="match status" value="1"/>
</dbReference>
<dbReference type="GO" id="GO:0005737">
    <property type="term" value="C:cytoplasm"/>
    <property type="evidence" value="ECO:0007669"/>
    <property type="project" value="InterPro"/>
</dbReference>
<feature type="region of interest" description="Disordered" evidence="3">
    <location>
        <begin position="1"/>
        <end position="41"/>
    </location>
</feature>
<dbReference type="AlphaFoldDB" id="A0A9Q9B5R6"/>
<dbReference type="InterPro" id="IPR008948">
    <property type="entry name" value="L-Aspartase-like"/>
</dbReference>
<name>A0A9Q9B5R6_9PEZI</name>
<feature type="compositionally biased region" description="Polar residues" evidence="3">
    <location>
        <begin position="1"/>
        <end position="26"/>
    </location>
</feature>
<proteinExistence type="inferred from homology"/>
<reference evidence="4" key="1">
    <citation type="submission" date="2022-06" db="EMBL/GenBank/DDBJ databases">
        <title>Complete genome sequences of two strains of the flax pathogen Septoria linicola.</title>
        <authorList>
            <person name="Lapalu N."/>
            <person name="Simon A."/>
            <person name="Demenou B."/>
            <person name="Paumier D."/>
            <person name="Guillot M.-P."/>
            <person name="Gout L."/>
            <person name="Valade R."/>
        </authorList>
    </citation>
    <scope>NUCLEOTIDE SEQUENCE</scope>
    <source>
        <strain evidence="4">SE15195</strain>
    </source>
</reference>
<dbReference type="PANTHER" id="PTHR10362">
    <property type="entry name" value="HISTIDINE AMMONIA-LYASE"/>
    <property type="match status" value="1"/>
</dbReference>
<dbReference type="EMBL" id="CP099427">
    <property type="protein sequence ID" value="USW57867.1"/>
    <property type="molecule type" value="Genomic_DNA"/>
</dbReference>
<accession>A0A9Q9B5R6</accession>
<keyword evidence="2 4" id="KW-0456">Lyase</keyword>
<dbReference type="InterPro" id="IPR024083">
    <property type="entry name" value="Fumarase/histidase_N"/>
</dbReference>
<keyword evidence="5" id="KW-1185">Reference proteome</keyword>
<dbReference type="PROSITE" id="PS00488">
    <property type="entry name" value="PAL_HISTIDASE"/>
    <property type="match status" value="1"/>
</dbReference>
<dbReference type="NCBIfam" id="TIGR01226">
    <property type="entry name" value="phe_am_lyase"/>
    <property type="match status" value="1"/>
</dbReference>